<organism evidence="1 2">
    <name type="scientific">Zizania palustris</name>
    <name type="common">Northern wild rice</name>
    <dbReference type="NCBI Taxonomy" id="103762"/>
    <lineage>
        <taxon>Eukaryota</taxon>
        <taxon>Viridiplantae</taxon>
        <taxon>Streptophyta</taxon>
        <taxon>Embryophyta</taxon>
        <taxon>Tracheophyta</taxon>
        <taxon>Spermatophyta</taxon>
        <taxon>Magnoliopsida</taxon>
        <taxon>Liliopsida</taxon>
        <taxon>Poales</taxon>
        <taxon>Poaceae</taxon>
        <taxon>BOP clade</taxon>
        <taxon>Oryzoideae</taxon>
        <taxon>Oryzeae</taxon>
        <taxon>Zizaniinae</taxon>
        <taxon>Zizania</taxon>
    </lineage>
</organism>
<proteinExistence type="predicted"/>
<dbReference type="EMBL" id="JAAALK010000289">
    <property type="protein sequence ID" value="KAG8048578.1"/>
    <property type="molecule type" value="Genomic_DNA"/>
</dbReference>
<dbReference type="Proteomes" id="UP000729402">
    <property type="component" value="Unassembled WGS sequence"/>
</dbReference>
<reference evidence="1" key="1">
    <citation type="journal article" date="2021" name="bioRxiv">
        <title>Whole Genome Assembly and Annotation of Northern Wild Rice, Zizania palustris L., Supports a Whole Genome Duplication in the Zizania Genus.</title>
        <authorList>
            <person name="Haas M."/>
            <person name="Kono T."/>
            <person name="Macchietto M."/>
            <person name="Millas R."/>
            <person name="McGilp L."/>
            <person name="Shao M."/>
            <person name="Duquette J."/>
            <person name="Hirsch C.N."/>
            <person name="Kimball J."/>
        </authorList>
    </citation>
    <scope>NUCLEOTIDE SEQUENCE</scope>
    <source>
        <tissue evidence="1">Fresh leaf tissue</tissue>
    </source>
</reference>
<reference evidence="1" key="2">
    <citation type="submission" date="2021-02" db="EMBL/GenBank/DDBJ databases">
        <authorList>
            <person name="Kimball J.A."/>
            <person name="Haas M.W."/>
            <person name="Macchietto M."/>
            <person name="Kono T."/>
            <person name="Duquette J."/>
            <person name="Shao M."/>
        </authorList>
    </citation>
    <scope>NUCLEOTIDE SEQUENCE</scope>
    <source>
        <tissue evidence="1">Fresh leaf tissue</tissue>
    </source>
</reference>
<evidence type="ECO:0000313" key="1">
    <source>
        <dbReference type="EMBL" id="KAG8048578.1"/>
    </source>
</evidence>
<comment type="caution">
    <text evidence="1">The sequence shown here is derived from an EMBL/GenBank/DDBJ whole genome shotgun (WGS) entry which is preliminary data.</text>
</comment>
<evidence type="ECO:0000313" key="2">
    <source>
        <dbReference type="Proteomes" id="UP000729402"/>
    </source>
</evidence>
<sequence length="101" mass="11047">MPWMMPLTESLSRAACASCVRLLHVLLALTLLPRWRLLHARDTAAASLAWEPVHSCNLRATSFSSGLQIGCRATCNRRQQELLSALGHVAARAARLAAVEE</sequence>
<name>A0A8J5RM24_ZIZPA</name>
<gene>
    <name evidence="1" type="ORF">GUJ93_ZPchr0009g1663</name>
</gene>
<accession>A0A8J5RM24</accession>
<dbReference type="AlphaFoldDB" id="A0A8J5RM24"/>
<keyword evidence="2" id="KW-1185">Reference proteome</keyword>
<protein>
    <submittedName>
        <fullName evidence="1">Uncharacterized protein</fullName>
    </submittedName>
</protein>